<dbReference type="EMBL" id="SJPT01000004">
    <property type="protein sequence ID" value="TWU22946.1"/>
    <property type="molecule type" value="Genomic_DNA"/>
</dbReference>
<feature type="transmembrane region" description="Helical" evidence="1">
    <location>
        <begin position="146"/>
        <end position="169"/>
    </location>
</feature>
<gene>
    <name evidence="2" type="ORF">Pla52o_24790</name>
</gene>
<organism evidence="2 3">
    <name type="scientific">Novipirellula galeiformis</name>
    <dbReference type="NCBI Taxonomy" id="2528004"/>
    <lineage>
        <taxon>Bacteria</taxon>
        <taxon>Pseudomonadati</taxon>
        <taxon>Planctomycetota</taxon>
        <taxon>Planctomycetia</taxon>
        <taxon>Pirellulales</taxon>
        <taxon>Pirellulaceae</taxon>
        <taxon>Novipirellula</taxon>
    </lineage>
</organism>
<dbReference type="Proteomes" id="UP000316304">
    <property type="component" value="Unassembled WGS sequence"/>
</dbReference>
<dbReference type="PANTHER" id="PTHR34989:SF1">
    <property type="entry name" value="PROTEIN HDED"/>
    <property type="match status" value="1"/>
</dbReference>
<dbReference type="AlphaFoldDB" id="A0A5C6CIB6"/>
<keyword evidence="3" id="KW-1185">Reference proteome</keyword>
<evidence type="ECO:0000313" key="3">
    <source>
        <dbReference type="Proteomes" id="UP000316304"/>
    </source>
</evidence>
<name>A0A5C6CIB6_9BACT</name>
<dbReference type="PANTHER" id="PTHR34989">
    <property type="entry name" value="PROTEIN HDED"/>
    <property type="match status" value="1"/>
</dbReference>
<keyword evidence="1" id="KW-1133">Transmembrane helix</keyword>
<sequence length="293" mass="32748">MDMARVHVGQSSRGPEFLLPPSIVICRFSFRRQRDYERAFFVSQKRQVRCRLPASNCRDDGRAPRDHHELSFFPFHPFCLQSTNTMNESTSTPTTSHSSRGTNEIGELIVHELQHLRTTWYLLFLLGIVLILCGLLAVTFPMFSTLGVVMALGIVLLFAGLATIITSFITGKWSAFLVQLLMGIFYTVIGLMMAESPLNSAAALTLLVASFAIVGGAFRVIAALNYRFSQWGWMLLSGLVSVLFGVVVIRHFPEASLWLIGLMLGLDLIFSGIHWLMLSLTIRSLPAEHDRLL</sequence>
<protein>
    <submittedName>
        <fullName evidence="2">Acid-resistance membrane protein</fullName>
    </submittedName>
</protein>
<feature type="transmembrane region" description="Helical" evidence="1">
    <location>
        <begin position="233"/>
        <end position="252"/>
    </location>
</feature>
<dbReference type="GO" id="GO:0005886">
    <property type="term" value="C:plasma membrane"/>
    <property type="evidence" value="ECO:0007669"/>
    <property type="project" value="TreeGrafter"/>
</dbReference>
<feature type="transmembrane region" description="Helical" evidence="1">
    <location>
        <begin position="258"/>
        <end position="278"/>
    </location>
</feature>
<keyword evidence="1" id="KW-0472">Membrane</keyword>
<reference evidence="2 3" key="1">
    <citation type="submission" date="2019-02" db="EMBL/GenBank/DDBJ databases">
        <title>Deep-cultivation of Planctomycetes and their phenomic and genomic characterization uncovers novel biology.</title>
        <authorList>
            <person name="Wiegand S."/>
            <person name="Jogler M."/>
            <person name="Boedeker C."/>
            <person name="Pinto D."/>
            <person name="Vollmers J."/>
            <person name="Rivas-Marin E."/>
            <person name="Kohn T."/>
            <person name="Peeters S.H."/>
            <person name="Heuer A."/>
            <person name="Rast P."/>
            <person name="Oberbeckmann S."/>
            <person name="Bunk B."/>
            <person name="Jeske O."/>
            <person name="Meyerdierks A."/>
            <person name="Storesund J.E."/>
            <person name="Kallscheuer N."/>
            <person name="Luecker S."/>
            <person name="Lage O.M."/>
            <person name="Pohl T."/>
            <person name="Merkel B.J."/>
            <person name="Hornburger P."/>
            <person name="Mueller R.-W."/>
            <person name="Bruemmer F."/>
            <person name="Labrenz M."/>
            <person name="Spormann A.M."/>
            <person name="Op Den Camp H."/>
            <person name="Overmann J."/>
            <person name="Amann R."/>
            <person name="Jetten M.S.M."/>
            <person name="Mascher T."/>
            <person name="Medema M.H."/>
            <person name="Devos D.P."/>
            <person name="Kaster A.-K."/>
            <person name="Ovreas L."/>
            <person name="Rohde M."/>
            <person name="Galperin M.Y."/>
            <person name="Jogler C."/>
        </authorList>
    </citation>
    <scope>NUCLEOTIDE SEQUENCE [LARGE SCALE GENOMIC DNA]</scope>
    <source>
        <strain evidence="2 3">Pla52o</strain>
    </source>
</reference>
<feature type="transmembrane region" description="Helical" evidence="1">
    <location>
        <begin position="120"/>
        <end position="140"/>
    </location>
</feature>
<feature type="transmembrane region" description="Helical" evidence="1">
    <location>
        <begin position="200"/>
        <end position="221"/>
    </location>
</feature>
<feature type="transmembrane region" description="Helical" evidence="1">
    <location>
        <begin position="176"/>
        <end position="194"/>
    </location>
</feature>
<proteinExistence type="predicted"/>
<dbReference type="OrthoDB" id="9815400at2"/>
<comment type="caution">
    <text evidence="2">The sequence shown here is derived from an EMBL/GenBank/DDBJ whole genome shotgun (WGS) entry which is preliminary data.</text>
</comment>
<evidence type="ECO:0000256" key="1">
    <source>
        <dbReference type="SAM" id="Phobius"/>
    </source>
</evidence>
<evidence type="ECO:0000313" key="2">
    <source>
        <dbReference type="EMBL" id="TWU22946.1"/>
    </source>
</evidence>
<dbReference type="InterPro" id="IPR005325">
    <property type="entry name" value="DUF308_memb"/>
</dbReference>
<dbReference type="InterPro" id="IPR052712">
    <property type="entry name" value="Acid_resist_chaperone_HdeD"/>
</dbReference>
<dbReference type="Pfam" id="PF03729">
    <property type="entry name" value="DUF308"/>
    <property type="match status" value="2"/>
</dbReference>
<accession>A0A5C6CIB6</accession>
<keyword evidence="1" id="KW-0812">Transmembrane</keyword>